<dbReference type="Pfam" id="PF01399">
    <property type="entry name" value="PCI"/>
    <property type="match status" value="1"/>
</dbReference>
<dbReference type="SUPFAM" id="SSF46785">
    <property type="entry name" value="Winged helix' DNA-binding domain"/>
    <property type="match status" value="1"/>
</dbReference>
<dbReference type="PANTHER" id="PTHR10758">
    <property type="entry name" value="26S PROTEASOME NON-ATPASE REGULATORY SUBUNIT 3/COP9 SIGNALOSOME COMPLEX SUBUNIT 3"/>
    <property type="match status" value="1"/>
</dbReference>
<feature type="region of interest" description="Disordered" evidence="3">
    <location>
        <begin position="354"/>
        <end position="373"/>
    </location>
</feature>
<gene>
    <name evidence="5" type="ORF">IE81DRAFT_332757</name>
</gene>
<comment type="similarity">
    <text evidence="1">Belongs to the proteasome subunit S3 family.</text>
</comment>
<dbReference type="PANTHER" id="PTHR10758:SF2">
    <property type="entry name" value="26S PROTEASOME NON-ATPASE REGULATORY SUBUNIT 3"/>
    <property type="match status" value="1"/>
</dbReference>
<dbReference type="Gene3D" id="1.25.40.570">
    <property type="match status" value="1"/>
</dbReference>
<dbReference type="PROSITE" id="PS50250">
    <property type="entry name" value="PCI"/>
    <property type="match status" value="1"/>
</dbReference>
<dbReference type="GO" id="GO:0030234">
    <property type="term" value="F:enzyme regulator activity"/>
    <property type="evidence" value="ECO:0007669"/>
    <property type="project" value="InterPro"/>
</dbReference>
<keyword evidence="2" id="KW-0647">Proteasome</keyword>
<reference evidence="5 6" key="1">
    <citation type="journal article" date="2018" name="Mol. Biol. Evol.">
        <title>Broad Genomic Sampling Reveals a Smut Pathogenic Ancestry of the Fungal Clade Ustilaginomycotina.</title>
        <authorList>
            <person name="Kijpornyongpan T."/>
            <person name="Mondo S.J."/>
            <person name="Barry K."/>
            <person name="Sandor L."/>
            <person name="Lee J."/>
            <person name="Lipzen A."/>
            <person name="Pangilinan J."/>
            <person name="LaButti K."/>
            <person name="Hainaut M."/>
            <person name="Henrissat B."/>
            <person name="Grigoriev I.V."/>
            <person name="Spatafora J.W."/>
            <person name="Aime M.C."/>
        </authorList>
    </citation>
    <scope>NUCLEOTIDE SEQUENCE [LARGE SCALE GENOMIC DNA]</scope>
    <source>
        <strain evidence="5 6">MCA 4658</strain>
    </source>
</reference>
<dbReference type="InterPro" id="IPR057985">
    <property type="entry name" value="TPR_PSMD3_N"/>
</dbReference>
<accession>A0A316VRN0</accession>
<dbReference type="EMBL" id="KZ819527">
    <property type="protein sequence ID" value="PWN38841.1"/>
    <property type="molecule type" value="Genomic_DNA"/>
</dbReference>
<dbReference type="AlphaFoldDB" id="A0A316VRN0"/>
<protein>
    <recommendedName>
        <fullName evidence="4">PCI domain-containing protein</fullName>
    </recommendedName>
</protein>
<dbReference type="SMART" id="SM00088">
    <property type="entry name" value="PINT"/>
    <property type="match status" value="1"/>
</dbReference>
<dbReference type="FunCoup" id="A0A316VRN0">
    <property type="interactions" value="509"/>
</dbReference>
<dbReference type="STRING" id="1522189.A0A316VRN0"/>
<dbReference type="Pfam" id="PF25573">
    <property type="entry name" value="TPR_PSMD3_N"/>
    <property type="match status" value="2"/>
</dbReference>
<evidence type="ECO:0000313" key="5">
    <source>
        <dbReference type="EMBL" id="PWN38841.1"/>
    </source>
</evidence>
<dbReference type="GO" id="GO:0006511">
    <property type="term" value="P:ubiquitin-dependent protein catabolic process"/>
    <property type="evidence" value="ECO:0007669"/>
    <property type="project" value="TreeGrafter"/>
</dbReference>
<evidence type="ECO:0000256" key="2">
    <source>
        <dbReference type="ARBA" id="ARBA00022942"/>
    </source>
</evidence>
<keyword evidence="6" id="KW-1185">Reference proteome</keyword>
<dbReference type="InterPro" id="IPR013586">
    <property type="entry name" value="PSMD3_C"/>
</dbReference>
<name>A0A316VRN0_9BASI</name>
<dbReference type="Proteomes" id="UP000245783">
    <property type="component" value="Unassembled WGS sequence"/>
</dbReference>
<feature type="region of interest" description="Disordered" evidence="3">
    <location>
        <begin position="107"/>
        <end position="165"/>
    </location>
</feature>
<sequence length="598" mass="66209">MASQATSDSKPSGNATESSSTASLIPTLSSEEQFLHLLRHNLALITRGVTHLEPRFTARALRSLTSTRRKAAAHPDVLATTIEEGDADDKSRAAMLKFLPKSYVPQPVKLPTATSANAASDAMDIDESESAPATEGTKKDSKDGKSDDKDSEREKEKEKEAQQEKERAAFIEKFNQPFKARPEAAAEVQAYLRLLLVVYLLDGGKVEEAQTLARSSIDAVVAQNKRSQDLLGARLVFYLSRSIELLSKDKSAEGLAGERPYLLSLYRSASLRHDPETQATLINLLLRSYIEGKANLYDQADKLVARAPFPRSKAGNGQVARYEYYVGRIRAVQLNYSEAHTHLQQAIRRAPAAVQPASANKGAADKEKADGPPAAKLGKPSVPAAGFLQTAHKFLVVVELLMGDIPERSIFRAEVLQKALAPYMEIVQAVRVGDLSLFQKTLSTHEALFQADRTRSLIVRLRHNVIKTGIRTISLAYSRISLADITRKLHLESEEDAEYIVAKAVRDGVIEARVDHERGEMKSADMGEVYKTNEPQTQFRQRIDFCLQLHNESVKAMRYPLNNHKAELDSAVAARERERELANEIADGDISEDDEDWV</sequence>
<dbReference type="RefSeq" id="XP_025366001.1">
    <property type="nucleotide sequence ID" value="XM_025515340.1"/>
</dbReference>
<evidence type="ECO:0000259" key="4">
    <source>
        <dbReference type="PROSITE" id="PS50250"/>
    </source>
</evidence>
<dbReference type="Pfam" id="PF08375">
    <property type="entry name" value="Rpn3_C"/>
    <property type="match status" value="1"/>
</dbReference>
<organism evidence="5 6">
    <name type="scientific">Ceraceosorus guamensis</name>
    <dbReference type="NCBI Taxonomy" id="1522189"/>
    <lineage>
        <taxon>Eukaryota</taxon>
        <taxon>Fungi</taxon>
        <taxon>Dikarya</taxon>
        <taxon>Basidiomycota</taxon>
        <taxon>Ustilaginomycotina</taxon>
        <taxon>Exobasidiomycetes</taxon>
        <taxon>Ceraceosorales</taxon>
        <taxon>Ceraceosoraceae</taxon>
        <taxon>Ceraceosorus</taxon>
    </lineage>
</organism>
<dbReference type="OrthoDB" id="1713558at2759"/>
<dbReference type="GO" id="GO:0008541">
    <property type="term" value="C:proteasome regulatory particle, lid subcomplex"/>
    <property type="evidence" value="ECO:0007669"/>
    <property type="project" value="TreeGrafter"/>
</dbReference>
<dbReference type="InterPro" id="IPR036390">
    <property type="entry name" value="WH_DNA-bd_sf"/>
</dbReference>
<evidence type="ECO:0000313" key="6">
    <source>
        <dbReference type="Proteomes" id="UP000245783"/>
    </source>
</evidence>
<dbReference type="GO" id="GO:0042176">
    <property type="term" value="P:regulation of protein catabolic process"/>
    <property type="evidence" value="ECO:0007669"/>
    <property type="project" value="InterPro"/>
</dbReference>
<evidence type="ECO:0000256" key="1">
    <source>
        <dbReference type="ARBA" id="ARBA00007912"/>
    </source>
</evidence>
<feature type="region of interest" description="Disordered" evidence="3">
    <location>
        <begin position="1"/>
        <end position="25"/>
    </location>
</feature>
<feature type="domain" description="PCI" evidence="4">
    <location>
        <begin position="320"/>
        <end position="528"/>
    </location>
</feature>
<feature type="compositionally biased region" description="Basic and acidic residues" evidence="3">
    <location>
        <begin position="136"/>
        <end position="165"/>
    </location>
</feature>
<dbReference type="InParanoid" id="A0A316VRN0"/>
<dbReference type="GeneID" id="37037210"/>
<dbReference type="InterPro" id="IPR000717">
    <property type="entry name" value="PCI_dom"/>
</dbReference>
<dbReference type="SMART" id="SM00753">
    <property type="entry name" value="PAM"/>
    <property type="match status" value="1"/>
</dbReference>
<evidence type="ECO:0000256" key="3">
    <source>
        <dbReference type="SAM" id="MobiDB-lite"/>
    </source>
</evidence>
<dbReference type="InterPro" id="IPR050756">
    <property type="entry name" value="CSN3"/>
</dbReference>
<proteinExistence type="inferred from homology"/>